<proteinExistence type="predicted"/>
<organism evidence="2">
    <name type="scientific">Terrestrivirus sp</name>
    <dbReference type="NCBI Taxonomy" id="2487775"/>
    <lineage>
        <taxon>Viruses</taxon>
        <taxon>Varidnaviria</taxon>
        <taxon>Bamfordvirae</taxon>
        <taxon>Nucleocytoviricota</taxon>
        <taxon>Megaviricetes</taxon>
        <taxon>Imitervirales</taxon>
        <taxon>Mimiviridae</taxon>
        <taxon>Klosneuvirinae</taxon>
    </lineage>
</organism>
<reference evidence="2" key="1">
    <citation type="submission" date="2018-10" db="EMBL/GenBank/DDBJ databases">
        <title>Hidden diversity of soil giant viruses.</title>
        <authorList>
            <person name="Schulz F."/>
            <person name="Alteio L."/>
            <person name="Goudeau D."/>
            <person name="Ryan E.M."/>
            <person name="Malmstrom R.R."/>
            <person name="Blanchard J."/>
            <person name="Woyke T."/>
        </authorList>
    </citation>
    <scope>NUCLEOTIDE SEQUENCE</scope>
    <source>
        <strain evidence="2">TEV1</strain>
    </source>
</reference>
<name>A0A3G4ZLE2_9VIRU</name>
<dbReference type="InterPro" id="IPR018306">
    <property type="entry name" value="Phage_T5_Orf172_DNA-bd"/>
</dbReference>
<accession>A0A3G4ZLE2</accession>
<feature type="domain" description="Bacteriophage T5 Orf172 DNA-binding" evidence="1">
    <location>
        <begin position="8"/>
        <end position="83"/>
    </location>
</feature>
<gene>
    <name evidence="2" type="ORF">Terrestrivirus2_178</name>
</gene>
<dbReference type="Pfam" id="PF13455">
    <property type="entry name" value="MUG113"/>
    <property type="match status" value="1"/>
</dbReference>
<dbReference type="SMART" id="SM00974">
    <property type="entry name" value="T5orf172"/>
    <property type="match status" value="1"/>
</dbReference>
<protein>
    <submittedName>
        <fullName evidence="2">GIY-YIG nuclease</fullName>
    </submittedName>
</protein>
<sequence>MSTYIINIENTSYYKIGHSYSIDARLSNLQTANPTKLILIEEIKCKDPKVLEKTLHNNFEEFRLLGEWFKFNDDELCRCKELAIEIKLNIEKKMEANTCDICNFSTYNVIIVIGHLL</sequence>
<dbReference type="EMBL" id="MK071980">
    <property type="protein sequence ID" value="AYV75670.1"/>
    <property type="molecule type" value="Genomic_DNA"/>
</dbReference>
<evidence type="ECO:0000259" key="1">
    <source>
        <dbReference type="SMART" id="SM00974"/>
    </source>
</evidence>
<evidence type="ECO:0000313" key="2">
    <source>
        <dbReference type="EMBL" id="AYV75670.1"/>
    </source>
</evidence>